<evidence type="ECO:0000259" key="5">
    <source>
        <dbReference type="PROSITE" id="PS50240"/>
    </source>
</evidence>
<dbReference type="CDD" id="cd00190">
    <property type="entry name" value="Tryp_SPc"/>
    <property type="match status" value="1"/>
</dbReference>
<evidence type="ECO:0000256" key="2">
    <source>
        <dbReference type="ARBA" id="ARBA00022801"/>
    </source>
</evidence>
<dbReference type="Proteomes" id="UP000015102">
    <property type="component" value="Unassembled WGS sequence"/>
</dbReference>
<dbReference type="PANTHER" id="PTHR24276:SF91">
    <property type="entry name" value="AT26814P-RELATED"/>
    <property type="match status" value="1"/>
</dbReference>
<dbReference type="GO" id="GO:0006508">
    <property type="term" value="P:proteolysis"/>
    <property type="evidence" value="ECO:0007669"/>
    <property type="project" value="UniProtKB-KW"/>
</dbReference>
<organism evidence="6 7">
    <name type="scientific">Megaselia scalaris</name>
    <name type="common">Humpbacked fly</name>
    <name type="synonym">Phora scalaris</name>
    <dbReference type="NCBI Taxonomy" id="36166"/>
    <lineage>
        <taxon>Eukaryota</taxon>
        <taxon>Metazoa</taxon>
        <taxon>Ecdysozoa</taxon>
        <taxon>Arthropoda</taxon>
        <taxon>Hexapoda</taxon>
        <taxon>Insecta</taxon>
        <taxon>Pterygota</taxon>
        <taxon>Neoptera</taxon>
        <taxon>Endopterygota</taxon>
        <taxon>Diptera</taxon>
        <taxon>Brachycera</taxon>
        <taxon>Muscomorpha</taxon>
        <taxon>Platypezoidea</taxon>
        <taxon>Phoridae</taxon>
        <taxon>Megaseliini</taxon>
        <taxon>Megaselia</taxon>
    </lineage>
</organism>
<dbReference type="EMBL" id="CAQQ02104422">
    <property type="status" value="NOT_ANNOTATED_CDS"/>
    <property type="molecule type" value="Genomic_DNA"/>
</dbReference>
<keyword evidence="2" id="KW-0378">Hydrolase</keyword>
<dbReference type="SUPFAM" id="SSF50494">
    <property type="entry name" value="Trypsin-like serine proteases"/>
    <property type="match status" value="1"/>
</dbReference>
<dbReference type="PANTHER" id="PTHR24276">
    <property type="entry name" value="POLYSERASE-RELATED"/>
    <property type="match status" value="1"/>
</dbReference>
<dbReference type="STRING" id="36166.T1GKD1"/>
<dbReference type="Gene3D" id="2.40.10.10">
    <property type="entry name" value="Trypsin-like serine proteases"/>
    <property type="match status" value="1"/>
</dbReference>
<proteinExistence type="predicted"/>
<dbReference type="InterPro" id="IPR043504">
    <property type="entry name" value="Peptidase_S1_PA_chymotrypsin"/>
</dbReference>
<dbReference type="PROSITE" id="PS50240">
    <property type="entry name" value="TRYPSIN_DOM"/>
    <property type="match status" value="1"/>
</dbReference>
<name>T1GKD1_MEGSC</name>
<dbReference type="InterPro" id="IPR009003">
    <property type="entry name" value="Peptidase_S1_PA"/>
</dbReference>
<evidence type="ECO:0000313" key="6">
    <source>
        <dbReference type="EnsemblMetazoa" id="MESCA003953-PA"/>
    </source>
</evidence>
<accession>T1GKD1</accession>
<dbReference type="InterPro" id="IPR001254">
    <property type="entry name" value="Trypsin_dom"/>
</dbReference>
<dbReference type="Pfam" id="PF00089">
    <property type="entry name" value="Trypsin"/>
    <property type="match status" value="1"/>
</dbReference>
<reference evidence="7" key="1">
    <citation type="submission" date="2013-02" db="EMBL/GenBank/DDBJ databases">
        <authorList>
            <person name="Hughes D."/>
        </authorList>
    </citation>
    <scope>NUCLEOTIDE SEQUENCE</scope>
    <source>
        <strain>Durham</strain>
        <strain evidence="7">NC isolate 2 -- Noor lab</strain>
    </source>
</reference>
<dbReference type="GO" id="GO:0004252">
    <property type="term" value="F:serine-type endopeptidase activity"/>
    <property type="evidence" value="ECO:0007669"/>
    <property type="project" value="InterPro"/>
</dbReference>
<dbReference type="EnsemblMetazoa" id="MESCA003953-RA">
    <property type="protein sequence ID" value="MESCA003953-PA"/>
    <property type="gene ID" value="MESCA003953"/>
</dbReference>
<keyword evidence="7" id="KW-1185">Reference proteome</keyword>
<evidence type="ECO:0000313" key="7">
    <source>
        <dbReference type="Proteomes" id="UP000015102"/>
    </source>
</evidence>
<evidence type="ECO:0000256" key="1">
    <source>
        <dbReference type="ARBA" id="ARBA00022670"/>
    </source>
</evidence>
<evidence type="ECO:0000256" key="3">
    <source>
        <dbReference type="ARBA" id="ARBA00022825"/>
    </source>
</evidence>
<dbReference type="OMA" id="CLSHTIG"/>
<keyword evidence="1" id="KW-0645">Protease</keyword>
<protein>
    <recommendedName>
        <fullName evidence="5">Peptidase S1 domain-containing protein</fullName>
    </recommendedName>
</protein>
<dbReference type="SMART" id="SM00020">
    <property type="entry name" value="Tryp_SPc"/>
    <property type="match status" value="1"/>
</dbReference>
<sequence>YPAHEFSIYAGSNNRLINGVVYNVDKIIVHEQYSSGYNYDLALLRISRDIKFNSRVQSIALDPQEIKNGTQVKILGWGRLAAKGSGSAMLMKNTVTVLDENMCFQVSGYKRPDMLCLSHPLDNGSCYGDSGSGAVYNGKLIGVASFILDDCGSKYPDGYSKISHNYNWIMRNMV</sequence>
<keyword evidence="3" id="KW-0720">Serine protease</keyword>
<keyword evidence="4" id="KW-1015">Disulfide bond</keyword>
<evidence type="ECO:0000256" key="4">
    <source>
        <dbReference type="ARBA" id="ARBA00023157"/>
    </source>
</evidence>
<dbReference type="HOGENOM" id="CLU_006842_13_2_1"/>
<reference evidence="6" key="2">
    <citation type="submission" date="2015-06" db="UniProtKB">
        <authorList>
            <consortium name="EnsemblMetazoa"/>
        </authorList>
    </citation>
    <scope>IDENTIFICATION</scope>
</reference>
<dbReference type="InterPro" id="IPR050430">
    <property type="entry name" value="Peptidase_S1"/>
</dbReference>
<dbReference type="AlphaFoldDB" id="T1GKD1"/>
<feature type="domain" description="Peptidase S1" evidence="5">
    <location>
        <begin position="1"/>
        <end position="174"/>
    </location>
</feature>